<dbReference type="InterPro" id="IPR050484">
    <property type="entry name" value="Transf_Hexapept/Carb_Anhydrase"/>
</dbReference>
<reference evidence="1" key="2">
    <citation type="journal article" date="2022" name="BMC Genomics">
        <title>Comparative genome analysis of mycobacteria focusing on tRNA and non-coding RNA.</title>
        <authorList>
            <person name="Behra P.R.K."/>
            <person name="Pettersson B.M.F."/>
            <person name="Ramesh M."/>
            <person name="Das S."/>
            <person name="Dasgupta S."/>
            <person name="Kirsebom L.A."/>
        </authorList>
    </citation>
    <scope>NUCLEOTIDE SEQUENCE</scope>
    <source>
        <strain evidence="1">DSM 45406</strain>
    </source>
</reference>
<dbReference type="PANTHER" id="PTHR13061">
    <property type="entry name" value="DYNACTIN SUBUNIT P25"/>
    <property type="match status" value="1"/>
</dbReference>
<reference evidence="1" key="1">
    <citation type="submission" date="2020-07" db="EMBL/GenBank/DDBJ databases">
        <authorList>
            <person name="Pettersson B.M.F."/>
            <person name="Behra P.R.K."/>
            <person name="Ramesh M."/>
            <person name="Das S."/>
            <person name="Dasgupta S."/>
            <person name="Kirsebom L.A."/>
        </authorList>
    </citation>
    <scope>NUCLEOTIDE SEQUENCE</scope>
    <source>
        <strain evidence="1">DSM 45406</strain>
    </source>
</reference>
<dbReference type="Gene3D" id="2.160.10.10">
    <property type="entry name" value="Hexapeptide repeat proteins"/>
    <property type="match status" value="1"/>
</dbReference>
<dbReference type="RefSeq" id="WP_043411653.1">
    <property type="nucleotide sequence ID" value="NZ_CP092427.2"/>
</dbReference>
<dbReference type="AlphaFoldDB" id="A0A9X2XTK1"/>
<dbReference type="Pfam" id="PF00132">
    <property type="entry name" value="Hexapep"/>
    <property type="match status" value="1"/>
</dbReference>
<dbReference type="EMBL" id="CP092427">
    <property type="protein sequence ID" value="ULP35656.1"/>
    <property type="molecule type" value="Genomic_DNA"/>
</dbReference>
<gene>
    <name evidence="1" type="ORF">H7H73_03175</name>
    <name evidence="2" type="ORF">MJO55_20720</name>
</gene>
<evidence type="ECO:0000313" key="3">
    <source>
        <dbReference type="Proteomes" id="UP001055159"/>
    </source>
</evidence>
<dbReference type="PANTHER" id="PTHR13061:SF29">
    <property type="entry name" value="GAMMA CARBONIC ANHYDRASE-LIKE 1, MITOCHONDRIAL-RELATED"/>
    <property type="match status" value="1"/>
</dbReference>
<proteinExistence type="predicted"/>
<dbReference type="EMBL" id="JACKRN010000130">
    <property type="protein sequence ID" value="MCV7069647.1"/>
    <property type="molecule type" value="Genomic_DNA"/>
</dbReference>
<keyword evidence="3" id="KW-1185">Reference proteome</keyword>
<accession>A0A9X2XTK1</accession>
<dbReference type="InterPro" id="IPR001451">
    <property type="entry name" value="Hexapep"/>
</dbReference>
<sequence>MPEPLILPLAGHAPQLDAGSWVAPNATLIGRVVLAESVSVWYGATLRAEAETIDIGPGSNIQDGVTVHVDPGFPVRVGAGVTVGHNAVLHGCTIGDDCLIGMGAVILNGATIGAGSLIAAGAVVSQGAVIPPGHMVAGVPAKVRRELSDAEKDGIRTNALLYQELVKLHRDAGSDGVNVGDGF</sequence>
<dbReference type="CDD" id="cd04645">
    <property type="entry name" value="LbH_gamma_CA_like"/>
    <property type="match status" value="1"/>
</dbReference>
<evidence type="ECO:0000313" key="4">
    <source>
        <dbReference type="Proteomes" id="UP001140272"/>
    </source>
</evidence>
<evidence type="ECO:0000313" key="2">
    <source>
        <dbReference type="EMBL" id="ULP35656.1"/>
    </source>
</evidence>
<dbReference type="InterPro" id="IPR011004">
    <property type="entry name" value="Trimer_LpxA-like_sf"/>
</dbReference>
<dbReference type="InterPro" id="IPR047324">
    <property type="entry name" value="LbH_gamma_CA-like"/>
</dbReference>
<name>A0A9X2XTK1_9MYCO</name>
<dbReference type="Proteomes" id="UP001140272">
    <property type="component" value="Unassembled WGS sequence"/>
</dbReference>
<dbReference type="Proteomes" id="UP001055159">
    <property type="component" value="Chromosome"/>
</dbReference>
<dbReference type="SUPFAM" id="SSF51161">
    <property type="entry name" value="Trimeric LpxA-like enzymes"/>
    <property type="match status" value="1"/>
</dbReference>
<evidence type="ECO:0000313" key="1">
    <source>
        <dbReference type="EMBL" id="MCV7069647.1"/>
    </source>
</evidence>
<organism evidence="1 4">
    <name type="scientific">Mycolicibacterium rufum</name>
    <dbReference type="NCBI Taxonomy" id="318424"/>
    <lineage>
        <taxon>Bacteria</taxon>
        <taxon>Bacillati</taxon>
        <taxon>Actinomycetota</taxon>
        <taxon>Actinomycetes</taxon>
        <taxon>Mycobacteriales</taxon>
        <taxon>Mycobacteriaceae</taxon>
        <taxon>Mycolicibacterium</taxon>
    </lineage>
</organism>
<protein>
    <submittedName>
        <fullName evidence="1">Gamma carbonic anhydrase family protein</fullName>
    </submittedName>
</protein>
<reference evidence="2" key="3">
    <citation type="submission" date="2022-08" db="EMBL/GenBank/DDBJ databases">
        <title>Whole genome sequencing of non-tuberculosis mycobacteria type-strains.</title>
        <authorList>
            <person name="Igarashi Y."/>
            <person name="Osugi A."/>
            <person name="Mitarai S."/>
        </authorList>
    </citation>
    <scope>NUCLEOTIDE SEQUENCE</scope>
    <source>
        <strain evidence="2">JCM 16372</strain>
    </source>
</reference>